<sequence length="78" mass="9316">MRAYILRCVKGDSKCSQIFTPTRDEYTLHSMHKMSLYNTTFFSILSYIFPPIYPGRRKHKLEKATRGTDILYFQRCRS</sequence>
<dbReference type="InParanoid" id="G2Y4D7"/>
<dbReference type="EMBL" id="FQ790286">
    <property type="protein sequence ID" value="CCD47527.1"/>
    <property type="molecule type" value="Genomic_DNA"/>
</dbReference>
<evidence type="ECO:0000313" key="1">
    <source>
        <dbReference type="EMBL" id="CCD47527.1"/>
    </source>
</evidence>
<dbReference type="HOGENOM" id="CLU_2621746_0_0_1"/>
<gene>
    <name evidence="1" type="ORF">BofuT4_uP006860.1</name>
</gene>
<dbReference type="AlphaFoldDB" id="G2Y4D7"/>
<reference evidence="2" key="1">
    <citation type="journal article" date="2011" name="PLoS Genet.">
        <title>Genomic analysis of the necrotrophic fungal pathogens Sclerotinia sclerotiorum and Botrytis cinerea.</title>
        <authorList>
            <person name="Amselem J."/>
            <person name="Cuomo C.A."/>
            <person name="van Kan J.A."/>
            <person name="Viaud M."/>
            <person name="Benito E.P."/>
            <person name="Couloux A."/>
            <person name="Coutinho P.M."/>
            <person name="de Vries R.P."/>
            <person name="Dyer P.S."/>
            <person name="Fillinger S."/>
            <person name="Fournier E."/>
            <person name="Gout L."/>
            <person name="Hahn M."/>
            <person name="Kohn L."/>
            <person name="Lapalu N."/>
            <person name="Plummer K.M."/>
            <person name="Pradier J.M."/>
            <person name="Quevillon E."/>
            <person name="Sharon A."/>
            <person name="Simon A."/>
            <person name="ten Have A."/>
            <person name="Tudzynski B."/>
            <person name="Tudzynski P."/>
            <person name="Wincker P."/>
            <person name="Andrew M."/>
            <person name="Anthouard V."/>
            <person name="Beever R.E."/>
            <person name="Beffa R."/>
            <person name="Benoit I."/>
            <person name="Bouzid O."/>
            <person name="Brault B."/>
            <person name="Chen Z."/>
            <person name="Choquer M."/>
            <person name="Collemare J."/>
            <person name="Cotton P."/>
            <person name="Danchin E.G."/>
            <person name="Da Silva C."/>
            <person name="Gautier A."/>
            <person name="Giraud C."/>
            <person name="Giraud T."/>
            <person name="Gonzalez C."/>
            <person name="Grossetete S."/>
            <person name="Guldener U."/>
            <person name="Henrissat B."/>
            <person name="Howlett B.J."/>
            <person name="Kodira C."/>
            <person name="Kretschmer M."/>
            <person name="Lappartient A."/>
            <person name="Leroch M."/>
            <person name="Levis C."/>
            <person name="Mauceli E."/>
            <person name="Neuveglise C."/>
            <person name="Oeser B."/>
            <person name="Pearson M."/>
            <person name="Poulain J."/>
            <person name="Poussereau N."/>
            <person name="Quesneville H."/>
            <person name="Rascle C."/>
            <person name="Schumacher J."/>
            <person name="Segurens B."/>
            <person name="Sexton A."/>
            <person name="Silva E."/>
            <person name="Sirven C."/>
            <person name="Soanes D.M."/>
            <person name="Talbot N.J."/>
            <person name="Templeton M."/>
            <person name="Yandava C."/>
            <person name="Yarden O."/>
            <person name="Zeng Q."/>
            <person name="Rollins J.A."/>
            <person name="Lebrun M.H."/>
            <person name="Dickman M."/>
        </authorList>
    </citation>
    <scope>NUCLEOTIDE SEQUENCE [LARGE SCALE GENOMIC DNA]</scope>
    <source>
        <strain evidence="2">T4</strain>
    </source>
</reference>
<evidence type="ECO:0000313" key="2">
    <source>
        <dbReference type="Proteomes" id="UP000008177"/>
    </source>
</evidence>
<proteinExistence type="predicted"/>
<organism evidence="1 2">
    <name type="scientific">Botryotinia fuckeliana (strain T4)</name>
    <name type="common">Noble rot fungus</name>
    <name type="synonym">Botrytis cinerea</name>
    <dbReference type="NCBI Taxonomy" id="999810"/>
    <lineage>
        <taxon>Eukaryota</taxon>
        <taxon>Fungi</taxon>
        <taxon>Dikarya</taxon>
        <taxon>Ascomycota</taxon>
        <taxon>Pezizomycotina</taxon>
        <taxon>Leotiomycetes</taxon>
        <taxon>Helotiales</taxon>
        <taxon>Sclerotiniaceae</taxon>
        <taxon>Botrytis</taxon>
    </lineage>
</organism>
<protein>
    <submittedName>
        <fullName evidence="1">Uncharacterized protein</fullName>
    </submittedName>
</protein>
<dbReference type="Proteomes" id="UP000008177">
    <property type="component" value="Unplaced contigs"/>
</dbReference>
<name>G2Y4D7_BOTF4</name>
<accession>G2Y4D7</accession>